<dbReference type="Pfam" id="PF16822">
    <property type="entry name" value="ALGX"/>
    <property type="match status" value="1"/>
</dbReference>
<feature type="signal peptide" evidence="7">
    <location>
        <begin position="1"/>
        <end position="24"/>
    </location>
</feature>
<organism evidence="9 10">
    <name type="scientific">Rhodoferax lithotrophicus</name>
    <dbReference type="NCBI Taxonomy" id="2798804"/>
    <lineage>
        <taxon>Bacteria</taxon>
        <taxon>Pseudomonadati</taxon>
        <taxon>Pseudomonadota</taxon>
        <taxon>Betaproteobacteria</taxon>
        <taxon>Burkholderiales</taxon>
        <taxon>Comamonadaceae</taxon>
        <taxon>Rhodoferax</taxon>
    </lineage>
</organism>
<evidence type="ECO:0000256" key="5">
    <source>
        <dbReference type="ARBA" id="ARBA00022764"/>
    </source>
</evidence>
<evidence type="ECO:0000256" key="2">
    <source>
        <dbReference type="ARBA" id="ARBA00005182"/>
    </source>
</evidence>
<comment type="pathway">
    <text evidence="2">Glycan biosynthesis; alginate biosynthesis.</text>
</comment>
<evidence type="ECO:0000256" key="6">
    <source>
        <dbReference type="ARBA" id="ARBA00022841"/>
    </source>
</evidence>
<dbReference type="InterPro" id="IPR031811">
    <property type="entry name" value="ALGX/ALGJ_SGNH-like"/>
</dbReference>
<protein>
    <recommendedName>
        <fullName evidence="8">AlgX/AlgJ SGNH hydrolase-like domain-containing protein</fullName>
    </recommendedName>
</protein>
<proteinExistence type="predicted"/>
<gene>
    <name evidence="9" type="ORF">MIZ03_1130</name>
</gene>
<keyword evidence="10" id="KW-1185">Reference proteome</keyword>
<evidence type="ECO:0000313" key="9">
    <source>
        <dbReference type="EMBL" id="BCO26250.1"/>
    </source>
</evidence>
<evidence type="ECO:0000256" key="7">
    <source>
        <dbReference type="SAM" id="SignalP"/>
    </source>
</evidence>
<dbReference type="SUPFAM" id="SSF52266">
    <property type="entry name" value="SGNH hydrolase"/>
    <property type="match status" value="1"/>
</dbReference>
<sequence>MMFQKMIAGFRLFFWLCASAMAHAQTESPVIVGKNDWLFVRYGMVHESFQSEVLASIELIKKTNRMLQKANVRLVVLTTPLKMEIYSEYLPDGFEVSRYMKGFNDATLARLSEGGVAVIDLKKTMRQAALENPETPLFYRLDTHWTHSGTYIAAQTVLQGLLTEPGLKKVYEAIPAVPYTLTWDKKMYVQSRIRDIVSFLPTGTPAYAPERTKKFSVVRSRDAVSENGKEATQGGELVLTGSSMSGDWLGFPDALRFALQRNVSNFSINGDLGPWVGLRAYLQNNAFQIKKPSLILWEIPGQTFELGPNYQLRLERYKIHPQLWLLQIAALTEPVCDPVSVKIQVRAGAGSPTGQESANSMRSAFEIQFDKPLDSSMYLRAKAVTNGTQQMTVEAWSKQQLKHRMNVDAGTDGTDHALRIPIGVGLKDISQLKVNGISAISDVQMCKYSENWLAR</sequence>
<evidence type="ECO:0000256" key="1">
    <source>
        <dbReference type="ARBA" id="ARBA00004418"/>
    </source>
</evidence>
<keyword evidence="6" id="KW-0016">Alginate biosynthesis</keyword>
<evidence type="ECO:0000313" key="10">
    <source>
        <dbReference type="Proteomes" id="UP000824366"/>
    </source>
</evidence>
<keyword evidence="5" id="KW-0574">Periplasm</keyword>
<reference evidence="9 10" key="1">
    <citation type="journal article" date="2021" name="Microbiol. Spectr.">
        <title>A Single Bacterium Capable of Oxidation and Reduction of Iron at Circumneutral pH.</title>
        <authorList>
            <person name="Kato S."/>
            <person name="Ohkuma M."/>
        </authorList>
    </citation>
    <scope>NUCLEOTIDE SEQUENCE [LARGE SCALE GENOMIC DNA]</scope>
    <source>
        <strain evidence="9 10">MIZ03</strain>
    </source>
</reference>
<keyword evidence="3" id="KW-0808">Transferase</keyword>
<evidence type="ECO:0000256" key="3">
    <source>
        <dbReference type="ARBA" id="ARBA00022679"/>
    </source>
</evidence>
<comment type="subcellular location">
    <subcellularLocation>
        <location evidence="1">Periplasm</location>
    </subcellularLocation>
</comment>
<evidence type="ECO:0000256" key="4">
    <source>
        <dbReference type="ARBA" id="ARBA00022729"/>
    </source>
</evidence>
<accession>A0ABN6D2Q5</accession>
<feature type="domain" description="AlgX/AlgJ SGNH hydrolase-like" evidence="8">
    <location>
        <begin position="30"/>
        <end position="300"/>
    </location>
</feature>
<feature type="chain" id="PRO_5046967217" description="AlgX/AlgJ SGNH hydrolase-like domain-containing protein" evidence="7">
    <location>
        <begin position="25"/>
        <end position="455"/>
    </location>
</feature>
<name>A0ABN6D2Q5_9BURK</name>
<dbReference type="EMBL" id="AP024238">
    <property type="protein sequence ID" value="BCO26250.1"/>
    <property type="molecule type" value="Genomic_DNA"/>
</dbReference>
<dbReference type="Proteomes" id="UP000824366">
    <property type="component" value="Chromosome"/>
</dbReference>
<evidence type="ECO:0000259" key="8">
    <source>
        <dbReference type="Pfam" id="PF16822"/>
    </source>
</evidence>
<dbReference type="RefSeq" id="WP_223909468.1">
    <property type="nucleotide sequence ID" value="NZ_AP024238.1"/>
</dbReference>
<keyword evidence="4 7" id="KW-0732">Signal</keyword>